<dbReference type="EMBL" id="MK681856">
    <property type="protein sequence ID" value="QJE49236.1"/>
    <property type="molecule type" value="Genomic_DNA"/>
</dbReference>
<dbReference type="Proteomes" id="UP000501740">
    <property type="component" value="Segment"/>
</dbReference>
<protein>
    <submittedName>
        <fullName evidence="2">Immediate early protein ICP-46</fullName>
    </submittedName>
</protein>
<accession>A0A9X7TMI2</accession>
<evidence type="ECO:0000313" key="1">
    <source>
        <dbReference type="EMBL" id="QJE49149.1"/>
    </source>
</evidence>
<reference evidence="3 4" key="1">
    <citation type="submission" date="2019-03" db="EMBL/GenBank/DDBJ databases">
        <authorList>
            <person name="Winters A.D."/>
            <person name="Faisal M."/>
        </authorList>
    </citation>
    <scope>NUCLEOTIDE SEQUENCE [LARGE SCALE GENOMIC DNA]</scope>
    <source>
        <strain evidence="1 4">Alleghany 12-343</strain>
        <strain evidence="2 3">Pine 14-204</strain>
    </source>
</reference>
<dbReference type="EMBL" id="MK681855">
    <property type="protein sequence ID" value="QJE49149.1"/>
    <property type="molecule type" value="Genomic_DNA"/>
</dbReference>
<name>A0A9X7TMI2_9VIRU</name>
<evidence type="ECO:0000313" key="3">
    <source>
        <dbReference type="Proteomes" id="UP000501740"/>
    </source>
</evidence>
<dbReference type="Proteomes" id="UP000503328">
    <property type="component" value="Segment"/>
</dbReference>
<gene>
    <name evidence="1" type="ORF">LMBV_086</name>
    <name evidence="2" type="ORF">LMBV_087</name>
</gene>
<organism evidence="2 3">
    <name type="scientific">Largemouth bass virus</name>
    <dbReference type="NCBI Taxonomy" id="176656"/>
    <lineage>
        <taxon>Viruses</taxon>
        <taxon>Varidnaviria</taxon>
        <taxon>Bamfordvirae</taxon>
        <taxon>Nucleocytoviricota</taxon>
        <taxon>Megaviricetes</taxon>
        <taxon>Pimascovirales</taxon>
        <taxon>Pimascovirales incertae sedis</taxon>
        <taxon>Iridoviridae</taxon>
        <taxon>Alphairidovirinae</taxon>
        <taxon>Ranavirus</taxon>
        <taxon>Ranavirus micropterus1</taxon>
        <taxon>Santee-Cooper ranavirus</taxon>
    </lineage>
</organism>
<evidence type="ECO:0000313" key="2">
    <source>
        <dbReference type="EMBL" id="QJE49236.1"/>
    </source>
</evidence>
<proteinExistence type="predicted"/>
<evidence type="ECO:0000313" key="4">
    <source>
        <dbReference type="Proteomes" id="UP000503328"/>
    </source>
</evidence>
<sequence>MANFVTDKRERLTIECAPAELTNQFPSIRGLVRYDGRVIFRGLPHPQVYEVNPPPGLVMDECLLYTAYEGALVNVFWAEDKWWFCTNKKLCFDRASWCAAPGSFKRAFTSCLRKLWQDDSSWGDPFDKSYLQRFGDLNLDKETGYVFMAYEPEESIACASKIQNLRLLATYCKRTDTHNYNCRLVLTCGTEIETPAPLGFRSVIQLDAALAEQDPSKCAGIIIVDSRGVHYKILPERYASILAARGEQPRLLNRLYQLMEMDQEGERHIETLCAYYPHAKVAYQRMSDFRERIVQCYLATIDEDWEPQVWMSRYMVNAVMQCLPGTERIVIDRIIAGMTTGQRKKFYKNHSCLAGGCNAWIGADAPMKQEPTLQDILDFPDE</sequence>